<organism evidence="2 3">
    <name type="scientific">Pseudogracilibacillus auburnensis</name>
    <dbReference type="NCBI Taxonomy" id="1494959"/>
    <lineage>
        <taxon>Bacteria</taxon>
        <taxon>Bacillati</taxon>
        <taxon>Bacillota</taxon>
        <taxon>Bacilli</taxon>
        <taxon>Bacillales</taxon>
        <taxon>Bacillaceae</taxon>
        <taxon>Pseudogracilibacillus</taxon>
    </lineage>
</organism>
<proteinExistence type="predicted"/>
<sequence>MNKRKIINISLWSIVIISILLFVVIIIVEHSFSRNAASGLEIESQVAYKSFMNKIKM</sequence>
<keyword evidence="1" id="KW-0812">Transmembrane</keyword>
<keyword evidence="3" id="KW-1185">Reference proteome</keyword>
<protein>
    <submittedName>
        <fullName evidence="2">Uncharacterized protein</fullName>
    </submittedName>
</protein>
<dbReference type="AlphaFoldDB" id="A0A2V3VPH0"/>
<evidence type="ECO:0000256" key="1">
    <source>
        <dbReference type="SAM" id="Phobius"/>
    </source>
</evidence>
<evidence type="ECO:0000313" key="2">
    <source>
        <dbReference type="EMBL" id="PXW83763.1"/>
    </source>
</evidence>
<accession>A0A2V3VPH0</accession>
<comment type="caution">
    <text evidence="2">The sequence shown here is derived from an EMBL/GenBank/DDBJ whole genome shotgun (WGS) entry which is preliminary data.</text>
</comment>
<dbReference type="Proteomes" id="UP000247978">
    <property type="component" value="Unassembled WGS sequence"/>
</dbReference>
<name>A0A2V3VPH0_9BACI</name>
<evidence type="ECO:0000313" key="3">
    <source>
        <dbReference type="Proteomes" id="UP000247978"/>
    </source>
</evidence>
<gene>
    <name evidence="2" type="ORF">DFR56_11447</name>
</gene>
<dbReference type="EMBL" id="QJJQ01000014">
    <property type="protein sequence ID" value="PXW83763.1"/>
    <property type="molecule type" value="Genomic_DNA"/>
</dbReference>
<keyword evidence="1" id="KW-1133">Transmembrane helix</keyword>
<dbReference type="RefSeq" id="WP_158525688.1">
    <property type="nucleotide sequence ID" value="NZ_JADIJL010000001.1"/>
</dbReference>
<keyword evidence="1" id="KW-0472">Membrane</keyword>
<feature type="transmembrane region" description="Helical" evidence="1">
    <location>
        <begin position="6"/>
        <end position="28"/>
    </location>
</feature>
<reference evidence="2 3" key="1">
    <citation type="submission" date="2018-05" db="EMBL/GenBank/DDBJ databases">
        <title>Genomic Encyclopedia of Type Strains, Phase IV (KMG-IV): sequencing the most valuable type-strain genomes for metagenomic binning, comparative biology and taxonomic classification.</title>
        <authorList>
            <person name="Goeker M."/>
        </authorList>
    </citation>
    <scope>NUCLEOTIDE SEQUENCE [LARGE SCALE GENOMIC DNA]</scope>
    <source>
        <strain evidence="2 3">DSM 28556</strain>
    </source>
</reference>